<gene>
    <name evidence="1" type="ORF">MGYG_08280</name>
</gene>
<dbReference type="HOGENOM" id="CLU_2830725_0_0_1"/>
<name>E4V686_ARTGP</name>
<reference evidence="2" key="1">
    <citation type="journal article" date="2012" name="MBio">
        <title>Comparative genome analysis of Trichophyton rubrum and related dermatophytes reveals candidate genes involved in infection.</title>
        <authorList>
            <person name="Martinez D.A."/>
            <person name="Oliver B.G."/>
            <person name="Graeser Y."/>
            <person name="Goldberg J.M."/>
            <person name="Li W."/>
            <person name="Martinez-Rossi N.M."/>
            <person name="Monod M."/>
            <person name="Shelest E."/>
            <person name="Barton R.C."/>
            <person name="Birch E."/>
            <person name="Brakhage A.A."/>
            <person name="Chen Z."/>
            <person name="Gurr S.J."/>
            <person name="Heiman D."/>
            <person name="Heitman J."/>
            <person name="Kosti I."/>
            <person name="Rossi A."/>
            <person name="Saif S."/>
            <person name="Samalova M."/>
            <person name="Saunders C.W."/>
            <person name="Shea T."/>
            <person name="Summerbell R.C."/>
            <person name="Xu J."/>
            <person name="Young S."/>
            <person name="Zeng Q."/>
            <person name="Birren B.W."/>
            <person name="Cuomo C.A."/>
            <person name="White T.C."/>
        </authorList>
    </citation>
    <scope>NUCLEOTIDE SEQUENCE [LARGE SCALE GENOMIC DNA]</scope>
    <source>
        <strain evidence="2">ATCC MYA-4604 / CBS 118893</strain>
    </source>
</reference>
<dbReference type="VEuPathDB" id="FungiDB:MGYG_08280"/>
<keyword evidence="2" id="KW-1185">Reference proteome</keyword>
<organism evidence="2">
    <name type="scientific">Arthroderma gypseum (strain ATCC MYA-4604 / CBS 118893)</name>
    <name type="common">Microsporum gypseum</name>
    <dbReference type="NCBI Taxonomy" id="535722"/>
    <lineage>
        <taxon>Eukaryota</taxon>
        <taxon>Fungi</taxon>
        <taxon>Dikarya</taxon>
        <taxon>Ascomycota</taxon>
        <taxon>Pezizomycotina</taxon>
        <taxon>Eurotiomycetes</taxon>
        <taxon>Eurotiomycetidae</taxon>
        <taxon>Onygenales</taxon>
        <taxon>Arthrodermataceae</taxon>
        <taxon>Nannizzia</taxon>
    </lineage>
</organism>
<protein>
    <submittedName>
        <fullName evidence="1">Uncharacterized protein</fullName>
    </submittedName>
</protein>
<dbReference type="Proteomes" id="UP000002669">
    <property type="component" value="Unassembled WGS sequence"/>
</dbReference>
<dbReference type="GeneID" id="10024605"/>
<accession>E4V686</accession>
<dbReference type="EMBL" id="DS989830">
    <property type="protein sequence ID" value="EFR05269.1"/>
    <property type="molecule type" value="Genomic_DNA"/>
</dbReference>
<dbReference type="AlphaFoldDB" id="E4V686"/>
<evidence type="ECO:0000313" key="2">
    <source>
        <dbReference type="Proteomes" id="UP000002669"/>
    </source>
</evidence>
<dbReference type="InParanoid" id="E4V686"/>
<proteinExistence type="predicted"/>
<dbReference type="RefSeq" id="XP_003169376.1">
    <property type="nucleotide sequence ID" value="XM_003169328.1"/>
</dbReference>
<sequence length="66" mass="7328">MAQSFSLFLLHIFELHPKPSLSYRRIVAADPTVASWSNLDATFATRETSLSYVVTQSVRNTGGLID</sequence>
<evidence type="ECO:0000313" key="1">
    <source>
        <dbReference type="EMBL" id="EFR05269.1"/>
    </source>
</evidence>